<organism evidence="2 3">
    <name type="scientific">Halorubrum salipaludis</name>
    <dbReference type="NCBI Taxonomy" id="2032630"/>
    <lineage>
        <taxon>Archaea</taxon>
        <taxon>Methanobacteriati</taxon>
        <taxon>Methanobacteriota</taxon>
        <taxon>Stenosarchaea group</taxon>
        <taxon>Halobacteria</taxon>
        <taxon>Halobacteriales</taxon>
        <taxon>Haloferacaceae</taxon>
        <taxon>Halorubrum</taxon>
    </lineage>
</organism>
<dbReference type="AlphaFoldDB" id="A0A2A2FEG9"/>
<sequence length="65" mass="7078">MGGCSRSWRPDLDGDGQLCDMDVSGWIRSEFRSAEFGDKRLTDRLVQLGDELGSSPAESIPAACE</sequence>
<comment type="caution">
    <text evidence="2">The sequence shown here is derived from an EMBL/GenBank/DDBJ whole genome shotgun (WGS) entry which is preliminary data.</text>
</comment>
<keyword evidence="3" id="KW-1185">Reference proteome</keyword>
<reference evidence="2 3" key="1">
    <citation type="submission" date="2017-08" db="EMBL/GenBank/DDBJ databases">
        <title>The strain WRN001 was isolated from Binhai saline alkaline soil, Tianjin, China.</title>
        <authorList>
            <person name="Liu D."/>
            <person name="Zhang G."/>
        </authorList>
    </citation>
    <scope>NUCLEOTIDE SEQUENCE [LARGE SCALE GENOMIC DNA]</scope>
    <source>
        <strain evidence="2 3">WN019</strain>
    </source>
</reference>
<dbReference type="Pfam" id="PF14706">
    <property type="entry name" value="Tnp_DNA_bind"/>
    <property type="match status" value="1"/>
</dbReference>
<evidence type="ECO:0000313" key="2">
    <source>
        <dbReference type="EMBL" id="PAU83067.1"/>
    </source>
</evidence>
<protein>
    <submittedName>
        <fullName evidence="2">IS4 family transposase</fullName>
    </submittedName>
</protein>
<dbReference type="InterPro" id="IPR038215">
    <property type="entry name" value="TN5-like_N_sf"/>
</dbReference>
<accession>A0A2A2FEG9</accession>
<dbReference type="Proteomes" id="UP000218083">
    <property type="component" value="Unassembled WGS sequence"/>
</dbReference>
<evidence type="ECO:0000313" key="3">
    <source>
        <dbReference type="Proteomes" id="UP000218083"/>
    </source>
</evidence>
<gene>
    <name evidence="2" type="ORF">CK500_13095</name>
</gene>
<dbReference type="RefSeq" id="WP_233139182.1">
    <property type="nucleotide sequence ID" value="NZ_NSKC01000008.1"/>
</dbReference>
<evidence type="ECO:0000259" key="1">
    <source>
        <dbReference type="Pfam" id="PF14706"/>
    </source>
</evidence>
<dbReference type="EMBL" id="NSKC01000008">
    <property type="protein sequence ID" value="PAU83067.1"/>
    <property type="molecule type" value="Genomic_DNA"/>
</dbReference>
<feature type="domain" description="Transposase Tn5-like N-terminal" evidence="1">
    <location>
        <begin position="25"/>
        <end position="65"/>
    </location>
</feature>
<proteinExistence type="predicted"/>
<dbReference type="SUPFAM" id="SSF53098">
    <property type="entry name" value="Ribonuclease H-like"/>
    <property type="match status" value="1"/>
</dbReference>
<dbReference type="InterPro" id="IPR012337">
    <property type="entry name" value="RNaseH-like_sf"/>
</dbReference>
<feature type="non-terminal residue" evidence="2">
    <location>
        <position position="65"/>
    </location>
</feature>
<dbReference type="Gene3D" id="1.10.246.40">
    <property type="entry name" value="Tn5 transposase, domain 1"/>
    <property type="match status" value="1"/>
</dbReference>
<dbReference type="InterPro" id="IPR014735">
    <property type="entry name" value="Transposase_Tn5-like_N"/>
</dbReference>
<name>A0A2A2FEG9_9EURY</name>